<proteinExistence type="predicted"/>
<feature type="non-terminal residue" evidence="1">
    <location>
        <position position="1"/>
    </location>
</feature>
<gene>
    <name evidence="1" type="ORF">N7603_08785</name>
</gene>
<name>A0ABT2PXQ5_9MOLU</name>
<dbReference type="Proteomes" id="UP001209076">
    <property type="component" value="Unassembled WGS sequence"/>
</dbReference>
<protein>
    <recommendedName>
        <fullName evidence="3">Fibronectin type-III domain-containing protein</fullName>
    </recommendedName>
</protein>
<accession>A0ABT2PXQ5</accession>
<evidence type="ECO:0008006" key="3">
    <source>
        <dbReference type="Google" id="ProtNLM"/>
    </source>
</evidence>
<reference evidence="2" key="1">
    <citation type="submission" date="2023-07" db="EMBL/GenBank/DDBJ databases">
        <title>Novel Mycoplasma species identified in domestic and wild animals.</title>
        <authorList>
            <person name="Volokhov D.V."/>
            <person name="Furtak V.A."/>
            <person name="Zagorodnyaya T.A."/>
        </authorList>
    </citation>
    <scope>NUCLEOTIDE SEQUENCE [LARGE SCALE GENOMIC DNA]</scope>
    <source>
        <strain evidence="2">92-19</strain>
    </source>
</reference>
<evidence type="ECO:0000313" key="2">
    <source>
        <dbReference type="Proteomes" id="UP001209076"/>
    </source>
</evidence>
<dbReference type="RefSeq" id="WP_262097060.1">
    <property type="nucleotide sequence ID" value="NZ_JAOEGN010000027.1"/>
</dbReference>
<organism evidence="1 2">
    <name type="scientific">Paracholeplasma vituli</name>
    <dbReference type="NCBI Taxonomy" id="69473"/>
    <lineage>
        <taxon>Bacteria</taxon>
        <taxon>Bacillati</taxon>
        <taxon>Mycoplasmatota</taxon>
        <taxon>Mollicutes</taxon>
        <taxon>Acholeplasmatales</taxon>
        <taxon>Acholeplasmataceae</taxon>
        <taxon>Paracholeplasma</taxon>
    </lineage>
</organism>
<comment type="caution">
    <text evidence="1">The sequence shown here is derived from an EMBL/GenBank/DDBJ whole genome shotgun (WGS) entry which is preliminary data.</text>
</comment>
<evidence type="ECO:0000313" key="1">
    <source>
        <dbReference type="EMBL" id="MCU0105741.1"/>
    </source>
</evidence>
<keyword evidence="2" id="KW-1185">Reference proteome</keyword>
<dbReference type="EMBL" id="JAOEGN010000027">
    <property type="protein sequence ID" value="MCU0105741.1"/>
    <property type="molecule type" value="Genomic_DNA"/>
</dbReference>
<sequence length="577" mass="64551">RGETLIEALTDLSVREFTGLLSNNEYTIKVTYTYDLNDGAGSQTLVISRNISTLKMDPIVTFNITNIDRNNVSYQINILDNDYAVNSIKSVQANVIRPKSYPYAVKLKEIINLESNLYGQINNIDSGNTHVLEIVLFVDLKDGLGSREVKFEHQFKTISTPISFSLRNSLKTQDSLTFNIWEINLDLIQRTMLQIKLVNEETGEVVSSEFDELPDLQFGWIYEYEYTYSDLLSDTAYILVIEYHANISDGLGEKLFKHEIKLTTQAKSTPTVSIENVISTETSIGFDISTMDIDQVGLISAIELYRGETLIEALTDLSKREFTGLLSNTEYIIKVSYIYNLNDGEGNHNLEVRTYNYLTADKFQDSNQKEGYLWGLIHVKIDSEKSIFIINPLPKNLSVNVKVYFEDITTEEFSTLGYGDKIIVYGTFINGYVLGAFNTVEKRDTIDDVKTKEKQAPSIVIDNVVPTQESIGFGITVTDTDEVGLITAIELYKGETLIEALTDLSLREFAGLLSNNEYTVKVTYTYDLNDGVGSQALVISEAATTVAKAAPTVVIDNAVPTQESISFGITVTDVDQV</sequence>